<dbReference type="Proteomes" id="UP001174909">
    <property type="component" value="Unassembled WGS sequence"/>
</dbReference>
<feature type="transmembrane region" description="Helical" evidence="1">
    <location>
        <begin position="178"/>
        <end position="199"/>
    </location>
</feature>
<sequence length="255" mass="27826">DHVSGQSANSPQSTDLFSLDPSLLLREVSSFSMAEPPPYEEATKAEGTATHLMSAGETEPPPAYNQLFGISDLKEAKKQSSNRATFVVKSCEIVTGTVACAICMGILAALPISMIIIGAIYLDDCPDRRIIPIWLIVFGCVSLVQSFIDIGKRCFRKKNEGDEDGANRERYAGRSGNCLESILSFFLFIWIIIGSAWVFGYYSRFNDCGEDCCHPVPYIFSFVTLILIYTVSFMICCCCCLTICCAAFIGGSAGD</sequence>
<evidence type="ECO:0000313" key="3">
    <source>
        <dbReference type="Proteomes" id="UP001174909"/>
    </source>
</evidence>
<feature type="non-terminal residue" evidence="2">
    <location>
        <position position="1"/>
    </location>
</feature>
<dbReference type="EMBL" id="CASHTH010003955">
    <property type="protein sequence ID" value="CAI8051730.1"/>
    <property type="molecule type" value="Genomic_DNA"/>
</dbReference>
<keyword evidence="1" id="KW-1133">Transmembrane helix</keyword>
<keyword evidence="3" id="KW-1185">Reference proteome</keyword>
<comment type="caution">
    <text evidence="2">The sequence shown here is derived from an EMBL/GenBank/DDBJ whole genome shotgun (WGS) entry which is preliminary data.</text>
</comment>
<dbReference type="AlphaFoldDB" id="A0AA35XHK2"/>
<feature type="transmembrane region" description="Helical" evidence="1">
    <location>
        <begin position="128"/>
        <end position="148"/>
    </location>
</feature>
<evidence type="ECO:0000256" key="1">
    <source>
        <dbReference type="SAM" id="Phobius"/>
    </source>
</evidence>
<reference evidence="2" key="1">
    <citation type="submission" date="2023-03" db="EMBL/GenBank/DDBJ databases">
        <authorList>
            <person name="Steffen K."/>
            <person name="Cardenas P."/>
        </authorList>
    </citation>
    <scope>NUCLEOTIDE SEQUENCE</scope>
</reference>
<organism evidence="2 3">
    <name type="scientific">Geodia barretti</name>
    <name type="common">Barrett's horny sponge</name>
    <dbReference type="NCBI Taxonomy" id="519541"/>
    <lineage>
        <taxon>Eukaryota</taxon>
        <taxon>Metazoa</taxon>
        <taxon>Porifera</taxon>
        <taxon>Demospongiae</taxon>
        <taxon>Heteroscleromorpha</taxon>
        <taxon>Tetractinellida</taxon>
        <taxon>Astrophorina</taxon>
        <taxon>Geodiidae</taxon>
        <taxon>Geodia</taxon>
    </lineage>
</organism>
<feature type="transmembrane region" description="Helical" evidence="1">
    <location>
        <begin position="219"/>
        <end position="249"/>
    </location>
</feature>
<dbReference type="PANTHER" id="PTHR33444">
    <property type="entry name" value="SI:DKEY-19B23.12-RELATED"/>
    <property type="match status" value="1"/>
</dbReference>
<gene>
    <name evidence="2" type="ORF">GBAR_LOCUS28310</name>
</gene>
<protein>
    <submittedName>
        <fullName evidence="2">Uncharacterized protein</fullName>
    </submittedName>
</protein>
<keyword evidence="1" id="KW-0812">Transmembrane</keyword>
<accession>A0AA35XHK2</accession>
<evidence type="ECO:0000313" key="2">
    <source>
        <dbReference type="EMBL" id="CAI8051730.1"/>
    </source>
</evidence>
<dbReference type="InterPro" id="IPR040350">
    <property type="entry name" value="TMEM272"/>
</dbReference>
<proteinExistence type="predicted"/>
<keyword evidence="1" id="KW-0472">Membrane</keyword>
<name>A0AA35XHK2_GEOBA</name>
<feature type="transmembrane region" description="Helical" evidence="1">
    <location>
        <begin position="93"/>
        <end position="122"/>
    </location>
</feature>
<dbReference type="PANTHER" id="PTHR33444:SF2">
    <property type="entry name" value="MARVEL DOMAIN-CONTAINING PROTEIN"/>
    <property type="match status" value="1"/>
</dbReference>